<dbReference type="PANTHER" id="PTHR33373">
    <property type="entry name" value="OS07G0479600 PROTEIN"/>
    <property type="match status" value="1"/>
</dbReference>
<dbReference type="AlphaFoldDB" id="A0A2P6VNE6"/>
<accession>A0A2P6VNE6</accession>
<evidence type="ECO:0000259" key="2">
    <source>
        <dbReference type="Pfam" id="PF13259"/>
    </source>
</evidence>
<dbReference type="OrthoDB" id="531050at2759"/>
<proteinExistence type="predicted"/>
<feature type="region of interest" description="Disordered" evidence="1">
    <location>
        <begin position="1"/>
        <end position="51"/>
    </location>
</feature>
<feature type="domain" description="Gag1-like clamp" evidence="2">
    <location>
        <begin position="62"/>
        <end position="98"/>
    </location>
</feature>
<dbReference type="EMBL" id="LHPF02000002">
    <property type="protein sequence ID" value="PSC75599.1"/>
    <property type="molecule type" value="Genomic_DNA"/>
</dbReference>
<evidence type="ECO:0000313" key="3">
    <source>
        <dbReference type="EMBL" id="PSC75599.1"/>
    </source>
</evidence>
<dbReference type="Pfam" id="PF13259">
    <property type="entry name" value="clamp_Gag1-like"/>
    <property type="match status" value="1"/>
</dbReference>
<dbReference type="GO" id="GO:0016301">
    <property type="term" value="F:kinase activity"/>
    <property type="evidence" value="ECO:0007669"/>
    <property type="project" value="UniProtKB-KW"/>
</dbReference>
<reference evidence="3 4" key="1">
    <citation type="journal article" date="2018" name="Plant J.">
        <title>Genome sequences of Chlorella sorokiniana UTEX 1602 and Micractinium conductrix SAG 241.80: implications to maltose excretion by a green alga.</title>
        <authorList>
            <person name="Arriola M.B."/>
            <person name="Velmurugan N."/>
            <person name="Zhang Y."/>
            <person name="Plunkett M.H."/>
            <person name="Hondzo H."/>
            <person name="Barney B.M."/>
        </authorList>
    </citation>
    <scope>NUCLEOTIDE SEQUENCE [LARGE SCALE GENOMIC DNA]</scope>
    <source>
        <strain evidence="3 4">SAG 241.80</strain>
    </source>
</reference>
<evidence type="ECO:0000256" key="1">
    <source>
        <dbReference type="SAM" id="MobiDB-lite"/>
    </source>
</evidence>
<keyword evidence="3" id="KW-0418">Kinase</keyword>
<dbReference type="PANTHER" id="PTHR33373:SF1">
    <property type="entry name" value="DUF4050 DOMAIN-CONTAINING PROTEIN"/>
    <property type="match status" value="1"/>
</dbReference>
<organism evidence="3 4">
    <name type="scientific">Micractinium conductrix</name>
    <dbReference type="NCBI Taxonomy" id="554055"/>
    <lineage>
        <taxon>Eukaryota</taxon>
        <taxon>Viridiplantae</taxon>
        <taxon>Chlorophyta</taxon>
        <taxon>core chlorophytes</taxon>
        <taxon>Trebouxiophyceae</taxon>
        <taxon>Chlorellales</taxon>
        <taxon>Chlorellaceae</taxon>
        <taxon>Chlorella clade</taxon>
        <taxon>Micractinium</taxon>
    </lineage>
</organism>
<keyword evidence="4" id="KW-1185">Reference proteome</keyword>
<dbReference type="InterPro" id="IPR025124">
    <property type="entry name" value="Gag1-like_clamp"/>
</dbReference>
<gene>
    <name evidence="3" type="ORF">C2E20_1025</name>
</gene>
<dbReference type="Proteomes" id="UP000239649">
    <property type="component" value="Unassembled WGS sequence"/>
</dbReference>
<evidence type="ECO:0000313" key="4">
    <source>
        <dbReference type="Proteomes" id="UP000239649"/>
    </source>
</evidence>
<comment type="caution">
    <text evidence="3">The sequence shown here is derived from an EMBL/GenBank/DDBJ whole genome shotgun (WGS) entry which is preliminary data.</text>
</comment>
<keyword evidence="3" id="KW-0808">Transferase</keyword>
<protein>
    <submittedName>
        <fullName evidence="3">4-diphosphocytidyl-2-C-methyl-D-erythritol kinase</fullName>
    </submittedName>
</protein>
<dbReference type="STRING" id="554055.A0A2P6VNE6"/>
<sequence length="99" mass="10867">MIDGNSKEAAAPQPTTGPEGWAANRRQWRHKRRAREEDDGGDGSVGADGAAVHAQRGAVPLDACYESLLGHNRPFDHPILLKEMVEFLTEVWLDEGLYG</sequence>
<name>A0A2P6VNE6_9CHLO</name>